<sequence>MIINDFKLKQLSFRSVLTKANKSCHLNVRFFIPSEPLLLLMGNNG</sequence>
<organism evidence="1 2">
    <name type="scientific">Crenothrix polyspora</name>
    <dbReference type="NCBI Taxonomy" id="360316"/>
    <lineage>
        <taxon>Bacteria</taxon>
        <taxon>Pseudomonadati</taxon>
        <taxon>Pseudomonadota</taxon>
        <taxon>Gammaproteobacteria</taxon>
        <taxon>Methylococcales</taxon>
        <taxon>Crenotrichaceae</taxon>
        <taxon>Crenothrix</taxon>
    </lineage>
</organism>
<name>A0A1R4HBR6_9GAMM</name>
<gene>
    <name evidence="1" type="ORF">CRENPOLYSF2_3440002</name>
</gene>
<dbReference type="Proteomes" id="UP000195442">
    <property type="component" value="Unassembled WGS sequence"/>
</dbReference>
<dbReference type="EMBL" id="FUKJ01000273">
    <property type="protein sequence ID" value="SJM93616.1"/>
    <property type="molecule type" value="Genomic_DNA"/>
</dbReference>
<evidence type="ECO:0000313" key="1">
    <source>
        <dbReference type="EMBL" id="SJM93616.1"/>
    </source>
</evidence>
<proteinExistence type="predicted"/>
<keyword evidence="2" id="KW-1185">Reference proteome</keyword>
<dbReference type="AlphaFoldDB" id="A0A1R4HBR6"/>
<evidence type="ECO:0000313" key="2">
    <source>
        <dbReference type="Proteomes" id="UP000195442"/>
    </source>
</evidence>
<reference evidence="2" key="1">
    <citation type="submission" date="2017-02" db="EMBL/GenBank/DDBJ databases">
        <authorList>
            <person name="Daims H."/>
        </authorList>
    </citation>
    <scope>NUCLEOTIDE SEQUENCE [LARGE SCALE GENOMIC DNA]</scope>
</reference>
<accession>A0A1R4HBR6</accession>
<protein>
    <submittedName>
        <fullName evidence="1">Uncharacterized protein</fullName>
    </submittedName>
</protein>